<gene>
    <name evidence="2" type="ORF">QE417_001015</name>
</gene>
<protein>
    <submittedName>
        <fullName evidence="2">Uncharacterized protein</fullName>
    </submittedName>
</protein>
<name>A0ABU3GQ87_9SPHI</name>
<dbReference type="EMBL" id="JAVLVU010000001">
    <property type="protein sequence ID" value="MDT3401943.1"/>
    <property type="molecule type" value="Genomic_DNA"/>
</dbReference>
<accession>A0ABU3GQ87</accession>
<organism evidence="2 3">
    <name type="scientific">Mucilaginibacter terrae</name>
    <dbReference type="NCBI Taxonomy" id="1955052"/>
    <lineage>
        <taxon>Bacteria</taxon>
        <taxon>Pseudomonadati</taxon>
        <taxon>Bacteroidota</taxon>
        <taxon>Sphingobacteriia</taxon>
        <taxon>Sphingobacteriales</taxon>
        <taxon>Sphingobacteriaceae</taxon>
        <taxon>Mucilaginibacter</taxon>
    </lineage>
</organism>
<proteinExistence type="predicted"/>
<keyword evidence="1" id="KW-0732">Signal</keyword>
<sequence length="118" mass="13007">MVLLLIMSLGFFLMPGKTYACVSAKAQKERSACKKMQTDKHDAKHDCCKGKKQHKKACDGKCKSCVCNNVPATHFSMLASVNSNAQHAFAETQKTTFGYKAAHYSSGYISIWLPPKIS</sequence>
<evidence type="ECO:0000313" key="3">
    <source>
        <dbReference type="Proteomes" id="UP001258315"/>
    </source>
</evidence>
<feature type="chain" id="PRO_5046274762" evidence="1">
    <location>
        <begin position="21"/>
        <end position="118"/>
    </location>
</feature>
<evidence type="ECO:0000313" key="2">
    <source>
        <dbReference type="EMBL" id="MDT3401943.1"/>
    </source>
</evidence>
<dbReference type="Proteomes" id="UP001258315">
    <property type="component" value="Unassembled WGS sequence"/>
</dbReference>
<keyword evidence="3" id="KW-1185">Reference proteome</keyword>
<comment type="caution">
    <text evidence="2">The sequence shown here is derived from an EMBL/GenBank/DDBJ whole genome shotgun (WGS) entry which is preliminary data.</text>
</comment>
<dbReference type="RefSeq" id="WP_311947955.1">
    <property type="nucleotide sequence ID" value="NZ_JAVLVU010000001.1"/>
</dbReference>
<evidence type="ECO:0000256" key="1">
    <source>
        <dbReference type="SAM" id="SignalP"/>
    </source>
</evidence>
<feature type="signal peptide" evidence="1">
    <location>
        <begin position="1"/>
        <end position="20"/>
    </location>
</feature>
<reference evidence="3" key="1">
    <citation type="submission" date="2023-07" db="EMBL/GenBank/DDBJ databases">
        <title>Functional and genomic diversity of the sorghum phyllosphere microbiome.</title>
        <authorList>
            <person name="Shade A."/>
        </authorList>
    </citation>
    <scope>NUCLEOTIDE SEQUENCE [LARGE SCALE GENOMIC DNA]</scope>
    <source>
        <strain evidence="3">SORGH_AS_0422</strain>
    </source>
</reference>